<feature type="domain" description="WRKY" evidence="7">
    <location>
        <begin position="111"/>
        <end position="157"/>
    </location>
</feature>
<dbReference type="OMA" id="CNINHKV"/>
<evidence type="ECO:0000256" key="2">
    <source>
        <dbReference type="ARBA" id="ARBA00023015"/>
    </source>
</evidence>
<evidence type="ECO:0000259" key="7">
    <source>
        <dbReference type="PROSITE" id="PS50811"/>
    </source>
</evidence>
<dbReference type="STRING" id="4232.A0A251TVT6"/>
<evidence type="ECO:0000256" key="5">
    <source>
        <dbReference type="ARBA" id="ARBA00023242"/>
    </source>
</evidence>
<evidence type="ECO:0000313" key="8">
    <source>
        <dbReference type="EMBL" id="KAF5790464.1"/>
    </source>
</evidence>
<keyword evidence="10" id="KW-1185">Reference proteome</keyword>
<dbReference type="Proteomes" id="UP000215914">
    <property type="component" value="Chromosome 9"/>
</dbReference>
<dbReference type="SMART" id="SM00774">
    <property type="entry name" value="WRKY"/>
    <property type="match status" value="1"/>
</dbReference>
<dbReference type="GO" id="GO:0003700">
    <property type="term" value="F:DNA-binding transcription factor activity"/>
    <property type="evidence" value="ECO:0000318"/>
    <property type="project" value="GO_Central"/>
</dbReference>
<protein>
    <submittedName>
        <fullName evidence="9">Putative WRKY domain-containing protein</fullName>
    </submittedName>
    <submittedName>
        <fullName evidence="8">Transcription factor WRKY family</fullName>
    </submittedName>
</protein>
<dbReference type="PANTHER" id="PTHR31282">
    <property type="entry name" value="WRKY TRANSCRIPTION FACTOR 21-RELATED"/>
    <property type="match status" value="1"/>
</dbReference>
<evidence type="ECO:0000256" key="6">
    <source>
        <dbReference type="SAM" id="MobiDB-lite"/>
    </source>
</evidence>
<comment type="subcellular location">
    <subcellularLocation>
        <location evidence="1">Nucleus</location>
    </subcellularLocation>
</comment>
<evidence type="ECO:0000256" key="1">
    <source>
        <dbReference type="ARBA" id="ARBA00004123"/>
    </source>
</evidence>
<dbReference type="GO" id="GO:0005634">
    <property type="term" value="C:nucleus"/>
    <property type="evidence" value="ECO:0000318"/>
    <property type="project" value="GO_Central"/>
</dbReference>
<sequence>MDETSTTNMRKTMIGELIRGRDCTSKLLNQLNRRIVDGGPESTEDLVMKVIRSFSNSLSTFSSPATTAYVGSACIDDRTRKSDQGEKKPALTTVKDRRGCYKRKTEDSRVEIAKTYEDGYVWRKYGQKEILHAKFPRCYYRCTHKDEGCKALRQVQQLEEYGSEKYRITYIGSHTCQNMNKNTQMFLAPEDHSFFLINFEDSGIKHTPSSFSNITNGHTMPSNKQQDDSKAQSSYYLASSSQGTSSNFGSEDMITDLELSYDDIFKDDDLCAERGNYLASSSQGASSNYMWEDMITDLELSYDDIF</sequence>
<organism evidence="9 10">
    <name type="scientific">Helianthus annuus</name>
    <name type="common">Common sunflower</name>
    <dbReference type="NCBI Taxonomy" id="4232"/>
    <lineage>
        <taxon>Eukaryota</taxon>
        <taxon>Viridiplantae</taxon>
        <taxon>Streptophyta</taxon>
        <taxon>Embryophyta</taxon>
        <taxon>Tracheophyta</taxon>
        <taxon>Spermatophyta</taxon>
        <taxon>Magnoliopsida</taxon>
        <taxon>eudicotyledons</taxon>
        <taxon>Gunneridae</taxon>
        <taxon>Pentapetalae</taxon>
        <taxon>asterids</taxon>
        <taxon>campanulids</taxon>
        <taxon>Asterales</taxon>
        <taxon>Asteraceae</taxon>
        <taxon>Asteroideae</taxon>
        <taxon>Heliantheae alliance</taxon>
        <taxon>Heliantheae</taxon>
        <taxon>Helianthus</taxon>
    </lineage>
</organism>
<accession>A0A251TVT6</accession>
<keyword evidence="5" id="KW-0539">Nucleus</keyword>
<dbReference type="SUPFAM" id="SSF118290">
    <property type="entry name" value="WRKY DNA-binding domain"/>
    <property type="match status" value="1"/>
</dbReference>
<dbReference type="Pfam" id="PF03106">
    <property type="entry name" value="WRKY"/>
    <property type="match status" value="1"/>
</dbReference>
<keyword evidence="4" id="KW-0804">Transcription</keyword>
<dbReference type="Gramene" id="mRNA:HanXRQr2_Chr09g0383551">
    <property type="protein sequence ID" value="mRNA:HanXRQr2_Chr09g0383551"/>
    <property type="gene ID" value="HanXRQr2_Chr09g0383551"/>
</dbReference>
<evidence type="ECO:0000256" key="4">
    <source>
        <dbReference type="ARBA" id="ARBA00023163"/>
    </source>
</evidence>
<dbReference type="AlphaFoldDB" id="A0A251TVT6"/>
<evidence type="ECO:0000313" key="9">
    <source>
        <dbReference type="EMBL" id="OTG14692.1"/>
    </source>
</evidence>
<dbReference type="InterPro" id="IPR044810">
    <property type="entry name" value="WRKY_plant"/>
</dbReference>
<dbReference type="GO" id="GO:1900457">
    <property type="term" value="P:regulation of brassinosteroid mediated signaling pathway"/>
    <property type="evidence" value="ECO:0000318"/>
    <property type="project" value="GO_Central"/>
</dbReference>
<feature type="compositionally biased region" description="Polar residues" evidence="6">
    <location>
        <begin position="210"/>
        <end position="224"/>
    </location>
</feature>
<dbReference type="Gene3D" id="2.20.25.80">
    <property type="entry name" value="WRKY domain"/>
    <property type="match status" value="1"/>
</dbReference>
<reference evidence="8 10" key="1">
    <citation type="journal article" date="2017" name="Nature">
        <title>The sunflower genome provides insights into oil metabolism, flowering and Asterid evolution.</title>
        <authorList>
            <person name="Badouin H."/>
            <person name="Gouzy J."/>
            <person name="Grassa C.J."/>
            <person name="Murat F."/>
            <person name="Staton S.E."/>
            <person name="Cottret L."/>
            <person name="Lelandais-Briere C."/>
            <person name="Owens G.L."/>
            <person name="Carrere S."/>
            <person name="Mayjonade B."/>
            <person name="Legrand L."/>
            <person name="Gill N."/>
            <person name="Kane N.C."/>
            <person name="Bowers J.E."/>
            <person name="Hubner S."/>
            <person name="Bellec A."/>
            <person name="Berard A."/>
            <person name="Berges H."/>
            <person name="Blanchet N."/>
            <person name="Boniface M.C."/>
            <person name="Brunel D."/>
            <person name="Catrice O."/>
            <person name="Chaidir N."/>
            <person name="Claudel C."/>
            <person name="Donnadieu C."/>
            <person name="Faraut T."/>
            <person name="Fievet G."/>
            <person name="Helmstetter N."/>
            <person name="King M."/>
            <person name="Knapp S.J."/>
            <person name="Lai Z."/>
            <person name="Le Paslier M.C."/>
            <person name="Lippi Y."/>
            <person name="Lorenzon L."/>
            <person name="Mandel J.R."/>
            <person name="Marage G."/>
            <person name="Marchand G."/>
            <person name="Marquand E."/>
            <person name="Bret-Mestries E."/>
            <person name="Morien E."/>
            <person name="Nambeesan S."/>
            <person name="Nguyen T."/>
            <person name="Pegot-Espagnet P."/>
            <person name="Pouilly N."/>
            <person name="Raftis F."/>
            <person name="Sallet E."/>
            <person name="Schiex T."/>
            <person name="Thomas J."/>
            <person name="Vandecasteele C."/>
            <person name="Vares D."/>
            <person name="Vear F."/>
            <person name="Vautrin S."/>
            <person name="Crespi M."/>
            <person name="Mangin B."/>
            <person name="Burke J.M."/>
            <person name="Salse J."/>
            <person name="Munos S."/>
            <person name="Vincourt P."/>
            <person name="Rieseberg L.H."/>
            <person name="Langlade N.B."/>
        </authorList>
    </citation>
    <scope>NUCLEOTIDE SEQUENCE [LARGE SCALE GENOMIC DNA]</scope>
    <source>
        <strain evidence="10">cv. SF193</strain>
        <tissue evidence="8">Leaves</tissue>
    </source>
</reference>
<keyword evidence="2" id="KW-0805">Transcription regulation</keyword>
<dbReference type="OrthoDB" id="2021064at2759"/>
<gene>
    <name evidence="9" type="ORF">HannXRQ_Chr09g0252271</name>
    <name evidence="8" type="ORF">HanXRQr2_Chr09g0383551</name>
</gene>
<dbReference type="GO" id="GO:0042742">
    <property type="term" value="P:defense response to bacterium"/>
    <property type="evidence" value="ECO:0000318"/>
    <property type="project" value="GO_Central"/>
</dbReference>
<dbReference type="PROSITE" id="PS50811">
    <property type="entry name" value="WRKY"/>
    <property type="match status" value="1"/>
</dbReference>
<reference evidence="8" key="3">
    <citation type="submission" date="2020-06" db="EMBL/GenBank/DDBJ databases">
        <title>Helianthus annuus Genome sequencing and assembly Release 2.</title>
        <authorList>
            <person name="Gouzy J."/>
            <person name="Langlade N."/>
            <person name="Munos S."/>
        </authorList>
    </citation>
    <scope>NUCLEOTIDE SEQUENCE</scope>
    <source>
        <tissue evidence="8">Leaves</tissue>
    </source>
</reference>
<reference evidence="9" key="2">
    <citation type="submission" date="2017-02" db="EMBL/GenBank/DDBJ databases">
        <title>Sunflower complete genome.</title>
        <authorList>
            <person name="Langlade N."/>
            <person name="Munos S."/>
        </authorList>
    </citation>
    <scope>NUCLEOTIDE SEQUENCE [LARGE SCALE GENOMIC DNA]</scope>
    <source>
        <tissue evidence="9">Leaves</tissue>
    </source>
</reference>
<feature type="compositionally biased region" description="Low complexity" evidence="6">
    <location>
        <begin position="231"/>
        <end position="249"/>
    </location>
</feature>
<dbReference type="EMBL" id="CM007898">
    <property type="protein sequence ID" value="OTG14692.1"/>
    <property type="molecule type" value="Genomic_DNA"/>
</dbReference>
<dbReference type="InterPro" id="IPR036576">
    <property type="entry name" value="WRKY_dom_sf"/>
</dbReference>
<dbReference type="GO" id="GO:0000976">
    <property type="term" value="F:transcription cis-regulatory region binding"/>
    <property type="evidence" value="ECO:0000318"/>
    <property type="project" value="GO_Central"/>
</dbReference>
<proteinExistence type="predicted"/>
<evidence type="ECO:0000313" key="10">
    <source>
        <dbReference type="Proteomes" id="UP000215914"/>
    </source>
</evidence>
<dbReference type="GO" id="GO:0009862">
    <property type="term" value="P:systemic acquired resistance, salicylic acid mediated signaling pathway"/>
    <property type="evidence" value="ECO:0000318"/>
    <property type="project" value="GO_Central"/>
</dbReference>
<evidence type="ECO:0000256" key="3">
    <source>
        <dbReference type="ARBA" id="ARBA00023125"/>
    </source>
</evidence>
<feature type="region of interest" description="Disordered" evidence="6">
    <location>
        <begin position="210"/>
        <end position="249"/>
    </location>
</feature>
<dbReference type="InterPro" id="IPR003657">
    <property type="entry name" value="WRKY_dom"/>
</dbReference>
<keyword evidence="3" id="KW-0238">DNA-binding</keyword>
<name>A0A251TVT6_HELAN</name>
<dbReference type="GO" id="GO:0006355">
    <property type="term" value="P:regulation of DNA-templated transcription"/>
    <property type="evidence" value="ECO:0000318"/>
    <property type="project" value="GO_Central"/>
</dbReference>
<dbReference type="InParanoid" id="A0A251TVT6"/>
<dbReference type="EMBL" id="MNCJ02000324">
    <property type="protein sequence ID" value="KAF5790464.1"/>
    <property type="molecule type" value="Genomic_DNA"/>
</dbReference>